<dbReference type="InterPro" id="IPR016035">
    <property type="entry name" value="Acyl_Trfase/lysoPLipase"/>
</dbReference>
<evidence type="ECO:0000256" key="3">
    <source>
        <dbReference type="ARBA" id="ARBA00023098"/>
    </source>
</evidence>
<dbReference type="InterPro" id="IPR050301">
    <property type="entry name" value="NTE"/>
</dbReference>
<evidence type="ECO:0000256" key="2">
    <source>
        <dbReference type="ARBA" id="ARBA00022963"/>
    </source>
</evidence>
<dbReference type="PANTHER" id="PTHR14226:SF76">
    <property type="entry name" value="NTE FAMILY PROTEIN RSSA"/>
    <property type="match status" value="1"/>
</dbReference>
<feature type="short sequence motif" description="GXSXG" evidence="4">
    <location>
        <begin position="44"/>
        <end position="48"/>
    </location>
</feature>
<reference evidence="6 7" key="2">
    <citation type="journal article" date="2013" name="Stand. Genomic Sci.">
        <title>Complete genome sequence of Halorhodospira halophila SL1.</title>
        <authorList>
            <person name="Challacombe J.F."/>
            <person name="Majid S."/>
            <person name="Deole R."/>
            <person name="Brettin T.S."/>
            <person name="Bruce D."/>
            <person name="Delano S.F."/>
            <person name="Detter J.C."/>
            <person name="Gleasner C.D."/>
            <person name="Han C.S."/>
            <person name="Misra M."/>
            <person name="Reitenga K.G."/>
            <person name="Mikhailova N."/>
            <person name="Woyke T."/>
            <person name="Pitluck S."/>
            <person name="Nolan M."/>
            <person name="Land M.L."/>
            <person name="Saunders E."/>
            <person name="Tapia R."/>
            <person name="Lapidus A."/>
            <person name="Ivanova N."/>
            <person name="Hoff W.D."/>
        </authorList>
    </citation>
    <scope>NUCLEOTIDE SEQUENCE [LARGE SCALE GENOMIC DNA]</scope>
    <source>
        <strain evidence="7">DSM 244 / SL1</strain>
    </source>
</reference>
<dbReference type="KEGG" id="hha:Hhal_0457"/>
<dbReference type="Proteomes" id="UP000000647">
    <property type="component" value="Chromosome"/>
</dbReference>
<evidence type="ECO:0000256" key="1">
    <source>
        <dbReference type="ARBA" id="ARBA00022801"/>
    </source>
</evidence>
<accession>A1WU83</accession>
<comment type="caution">
    <text evidence="4">Lacks conserved residue(s) required for the propagation of feature annotation.</text>
</comment>
<name>A1WU83_HALHL</name>
<feature type="domain" description="PNPLA" evidence="5">
    <location>
        <begin position="13"/>
        <end position="174"/>
    </location>
</feature>
<dbReference type="OrthoDB" id="5290098at2"/>
<feature type="short sequence motif" description="DGA/G" evidence="4">
    <location>
        <begin position="161"/>
        <end position="163"/>
    </location>
</feature>
<dbReference type="PROSITE" id="PS51635">
    <property type="entry name" value="PNPLA"/>
    <property type="match status" value="1"/>
</dbReference>
<evidence type="ECO:0000313" key="6">
    <source>
        <dbReference type="EMBL" id="ABM61245.1"/>
    </source>
</evidence>
<dbReference type="eggNOG" id="COG1752">
    <property type="taxonomic scope" value="Bacteria"/>
</dbReference>
<keyword evidence="3 4" id="KW-0443">Lipid metabolism</keyword>
<dbReference type="STRING" id="349124.Hhal_0457"/>
<keyword evidence="7" id="KW-1185">Reference proteome</keyword>
<dbReference type="HOGENOM" id="CLU_047251_2_0_6"/>
<keyword evidence="2 4" id="KW-0442">Lipid degradation</keyword>
<dbReference type="EMBL" id="CP000544">
    <property type="protein sequence ID" value="ABM61245.1"/>
    <property type="molecule type" value="Genomic_DNA"/>
</dbReference>
<sequence>MVNEQKAKPRVALALGSGSARGWAHIGIIRALERAGVRPQVVVGTSIGALVGAFYAAGKIDVLEPWVRKLTRRDVLGMLDPSLRSTGGLIEGRRLYDFYQEHLSGAAIEGLAMPYAAVATTLGRGTEVWLREGDLADAVRASSALPGVFSPVRRGGDWLVDGGLVNPVPVSVCRALDADVVIAVNLNGDLVGRHLRESAHHAGTGVDPERWLQQLPAGVRSHAKTLVGLWGDWTGARDAERSEAPGVFEVLAGSLNIMQDRITRSRMAGDPPELMLAPRLAHIGLLEFHRAEEAIGIGEAMVERMLPSIQDLIQGSTGDQVG</sequence>
<evidence type="ECO:0000259" key="5">
    <source>
        <dbReference type="PROSITE" id="PS51635"/>
    </source>
</evidence>
<reference evidence="7" key="1">
    <citation type="submission" date="2006-12" db="EMBL/GenBank/DDBJ databases">
        <title>Complete sequence of Halorhodospira halophila SL1.</title>
        <authorList>
            <consortium name="US DOE Joint Genome Institute"/>
            <person name="Copeland A."/>
            <person name="Lucas S."/>
            <person name="Lapidus A."/>
            <person name="Barry K."/>
            <person name="Detter J.C."/>
            <person name="Glavina del Rio T."/>
            <person name="Hammon N."/>
            <person name="Israni S."/>
            <person name="Dalin E."/>
            <person name="Tice H."/>
            <person name="Pitluck S."/>
            <person name="Saunders E."/>
            <person name="Brettin T."/>
            <person name="Bruce D."/>
            <person name="Han C."/>
            <person name="Tapia R."/>
            <person name="Schmutz J."/>
            <person name="Larimer F."/>
            <person name="Land M."/>
            <person name="Hauser L."/>
            <person name="Kyrpides N."/>
            <person name="Mikhailova N."/>
            <person name="Hoff W."/>
            <person name="Richardson P."/>
        </authorList>
    </citation>
    <scope>NUCLEOTIDE SEQUENCE [LARGE SCALE GENOMIC DNA]</scope>
    <source>
        <strain evidence="7">DSM 244 / SL1</strain>
    </source>
</reference>
<dbReference type="Gene3D" id="3.40.1090.10">
    <property type="entry name" value="Cytosolic phospholipase A2 catalytic domain"/>
    <property type="match status" value="2"/>
</dbReference>
<dbReference type="GO" id="GO:0016787">
    <property type="term" value="F:hydrolase activity"/>
    <property type="evidence" value="ECO:0007669"/>
    <property type="project" value="UniProtKB-UniRule"/>
</dbReference>
<feature type="active site" description="Nucleophile" evidence="4">
    <location>
        <position position="46"/>
    </location>
</feature>
<keyword evidence="1 4" id="KW-0378">Hydrolase</keyword>
<feature type="active site" description="Proton acceptor" evidence="4">
    <location>
        <position position="161"/>
    </location>
</feature>
<organism evidence="6 7">
    <name type="scientific">Halorhodospira halophila (strain DSM 244 / SL1)</name>
    <name type="common">Ectothiorhodospira halophila (strain DSM 244 / SL1)</name>
    <dbReference type="NCBI Taxonomy" id="349124"/>
    <lineage>
        <taxon>Bacteria</taxon>
        <taxon>Pseudomonadati</taxon>
        <taxon>Pseudomonadota</taxon>
        <taxon>Gammaproteobacteria</taxon>
        <taxon>Chromatiales</taxon>
        <taxon>Ectothiorhodospiraceae</taxon>
        <taxon>Halorhodospira</taxon>
    </lineage>
</organism>
<dbReference type="Pfam" id="PF01734">
    <property type="entry name" value="Patatin"/>
    <property type="match status" value="1"/>
</dbReference>
<gene>
    <name evidence="6" type="ordered locus">Hhal_0457</name>
</gene>
<dbReference type="PANTHER" id="PTHR14226">
    <property type="entry name" value="NEUROPATHY TARGET ESTERASE/SWISS CHEESE D.MELANOGASTER"/>
    <property type="match status" value="1"/>
</dbReference>
<evidence type="ECO:0000313" key="7">
    <source>
        <dbReference type="Proteomes" id="UP000000647"/>
    </source>
</evidence>
<dbReference type="SUPFAM" id="SSF52151">
    <property type="entry name" value="FabD/lysophospholipase-like"/>
    <property type="match status" value="1"/>
</dbReference>
<dbReference type="RefSeq" id="WP_011813268.1">
    <property type="nucleotide sequence ID" value="NC_008789.1"/>
</dbReference>
<dbReference type="AlphaFoldDB" id="A1WU83"/>
<dbReference type="GO" id="GO:0016042">
    <property type="term" value="P:lipid catabolic process"/>
    <property type="evidence" value="ECO:0007669"/>
    <property type="project" value="UniProtKB-UniRule"/>
</dbReference>
<proteinExistence type="predicted"/>
<protein>
    <submittedName>
        <fullName evidence="6">Patatin</fullName>
    </submittedName>
</protein>
<dbReference type="InterPro" id="IPR002641">
    <property type="entry name" value="PNPLA_dom"/>
</dbReference>
<evidence type="ECO:0000256" key="4">
    <source>
        <dbReference type="PROSITE-ProRule" id="PRU01161"/>
    </source>
</evidence>